<dbReference type="OrthoDB" id="468366at2"/>
<evidence type="ECO:0000256" key="1">
    <source>
        <dbReference type="SAM" id="MobiDB-lite"/>
    </source>
</evidence>
<dbReference type="EMBL" id="AJTX02000007">
    <property type="protein sequence ID" value="KKI98601.1"/>
    <property type="molecule type" value="Genomic_DNA"/>
</dbReference>
<evidence type="ECO:0000313" key="2">
    <source>
        <dbReference type="EMBL" id="KKI98601.1"/>
    </source>
</evidence>
<keyword evidence="3" id="KW-1185">Reference proteome</keyword>
<dbReference type="RefSeq" id="WP_017712042.1">
    <property type="nucleotide sequence ID" value="NZ_KB235936.1"/>
</dbReference>
<organism evidence="2 3">
    <name type="scientific">Prochlorothrix hollandica PCC 9006 = CALU 1027</name>
    <dbReference type="NCBI Taxonomy" id="317619"/>
    <lineage>
        <taxon>Bacteria</taxon>
        <taxon>Bacillati</taxon>
        <taxon>Cyanobacteriota</taxon>
        <taxon>Cyanophyceae</taxon>
        <taxon>Prochlorotrichales</taxon>
        <taxon>Prochlorotrichaceae</taxon>
        <taxon>Prochlorothrix</taxon>
    </lineage>
</organism>
<reference evidence="2" key="1">
    <citation type="submission" date="2012-04" db="EMBL/GenBank/DDBJ databases">
        <authorList>
            <person name="Borisov I.G."/>
            <person name="Ivanikova N.V."/>
            <person name="Pinevich A.V."/>
        </authorList>
    </citation>
    <scope>NUCLEOTIDE SEQUENCE</scope>
    <source>
        <strain evidence="2">CALU 1027</strain>
    </source>
</reference>
<evidence type="ECO:0000313" key="3">
    <source>
        <dbReference type="Proteomes" id="UP000034681"/>
    </source>
</evidence>
<gene>
    <name evidence="2" type="ORF">PROH_17085</name>
</gene>
<dbReference type="eggNOG" id="ENOG5033D0C">
    <property type="taxonomic scope" value="Bacteria"/>
</dbReference>
<comment type="caution">
    <text evidence="2">The sequence shown here is derived from an EMBL/GenBank/DDBJ whole genome shotgun (WGS) entry which is preliminary data.</text>
</comment>
<protein>
    <submittedName>
        <fullName evidence="2">Uncharacterized protein</fullName>
    </submittedName>
</protein>
<sequence length="68" mass="7360">MKRFLPFILIGAILFIAGGDKVLPDPLGAASAQTRATINNALVGVFPSWKPRTNPNERTEKAIEEAQP</sequence>
<name>A0A0M2PW47_PROHO</name>
<feature type="region of interest" description="Disordered" evidence="1">
    <location>
        <begin position="49"/>
        <end position="68"/>
    </location>
</feature>
<proteinExistence type="predicted"/>
<feature type="compositionally biased region" description="Basic and acidic residues" evidence="1">
    <location>
        <begin position="55"/>
        <end position="68"/>
    </location>
</feature>
<dbReference type="AlphaFoldDB" id="A0A0M2PW47"/>
<accession>A0A0M2PW47</accession>
<dbReference type="Proteomes" id="UP000034681">
    <property type="component" value="Unassembled WGS sequence"/>
</dbReference>